<dbReference type="Proteomes" id="UP000315295">
    <property type="component" value="Unassembled WGS sequence"/>
</dbReference>
<dbReference type="EMBL" id="VIEB01000962">
    <property type="protein sequence ID" value="TQD77449.1"/>
    <property type="molecule type" value="Genomic_DNA"/>
</dbReference>
<keyword evidence="2" id="KW-1185">Reference proteome</keyword>
<dbReference type="AlphaFoldDB" id="A0A540KTI7"/>
<reference evidence="1 2" key="1">
    <citation type="journal article" date="2019" name="G3 (Bethesda)">
        <title>Sequencing of a Wild Apple (Malus baccata) Genome Unravels the Differences Between Cultivated and Wild Apple Species Regarding Disease Resistance and Cold Tolerance.</title>
        <authorList>
            <person name="Chen X."/>
        </authorList>
    </citation>
    <scope>NUCLEOTIDE SEQUENCE [LARGE SCALE GENOMIC DNA]</scope>
    <source>
        <strain evidence="2">cv. Shandingzi</strain>
        <tissue evidence="1">Leaves</tissue>
    </source>
</reference>
<sequence>MRKGAFPASFPRKKMSIPRYITNVLQKSISTKYAGACVMGQEEKNLVAY</sequence>
<proteinExistence type="predicted"/>
<accession>A0A540KTI7</accession>
<gene>
    <name evidence="1" type="ORF">C1H46_037030</name>
</gene>
<evidence type="ECO:0000313" key="1">
    <source>
        <dbReference type="EMBL" id="TQD77449.1"/>
    </source>
</evidence>
<evidence type="ECO:0000313" key="2">
    <source>
        <dbReference type="Proteomes" id="UP000315295"/>
    </source>
</evidence>
<protein>
    <submittedName>
        <fullName evidence="1">Uncharacterized protein</fullName>
    </submittedName>
</protein>
<name>A0A540KTI7_MALBA</name>
<comment type="caution">
    <text evidence="1">The sequence shown here is derived from an EMBL/GenBank/DDBJ whole genome shotgun (WGS) entry which is preliminary data.</text>
</comment>
<organism evidence="1 2">
    <name type="scientific">Malus baccata</name>
    <name type="common">Siberian crab apple</name>
    <name type="synonym">Pyrus baccata</name>
    <dbReference type="NCBI Taxonomy" id="106549"/>
    <lineage>
        <taxon>Eukaryota</taxon>
        <taxon>Viridiplantae</taxon>
        <taxon>Streptophyta</taxon>
        <taxon>Embryophyta</taxon>
        <taxon>Tracheophyta</taxon>
        <taxon>Spermatophyta</taxon>
        <taxon>Magnoliopsida</taxon>
        <taxon>eudicotyledons</taxon>
        <taxon>Gunneridae</taxon>
        <taxon>Pentapetalae</taxon>
        <taxon>rosids</taxon>
        <taxon>fabids</taxon>
        <taxon>Rosales</taxon>
        <taxon>Rosaceae</taxon>
        <taxon>Amygdaloideae</taxon>
        <taxon>Maleae</taxon>
        <taxon>Malus</taxon>
    </lineage>
</organism>